<accession>A0A5N5LNV0</accession>
<name>A0A5N5LNV0_9ROSI</name>
<protein>
    <submittedName>
        <fullName evidence="1">Uncharacterized protein</fullName>
    </submittedName>
</protein>
<reference evidence="2" key="1">
    <citation type="journal article" date="2019" name="Gigascience">
        <title>De novo genome assembly of the endangered Acer yangbiense, a plant species with extremely small populations endemic to Yunnan Province, China.</title>
        <authorList>
            <person name="Yang J."/>
            <person name="Wariss H.M."/>
            <person name="Tao L."/>
            <person name="Zhang R."/>
            <person name="Yun Q."/>
            <person name="Hollingsworth P."/>
            <person name="Dao Z."/>
            <person name="Luo G."/>
            <person name="Guo H."/>
            <person name="Ma Y."/>
            <person name="Sun W."/>
        </authorList>
    </citation>
    <scope>NUCLEOTIDE SEQUENCE [LARGE SCALE GENOMIC DNA]</scope>
    <source>
        <strain evidence="2">cv. br00</strain>
    </source>
</reference>
<dbReference type="EMBL" id="VDCV01000008">
    <property type="protein sequence ID" value="KAB5544340.1"/>
    <property type="molecule type" value="Genomic_DNA"/>
</dbReference>
<organism evidence="1 2">
    <name type="scientific">Salix brachista</name>
    <dbReference type="NCBI Taxonomy" id="2182728"/>
    <lineage>
        <taxon>Eukaryota</taxon>
        <taxon>Viridiplantae</taxon>
        <taxon>Streptophyta</taxon>
        <taxon>Embryophyta</taxon>
        <taxon>Tracheophyta</taxon>
        <taxon>Spermatophyta</taxon>
        <taxon>Magnoliopsida</taxon>
        <taxon>eudicotyledons</taxon>
        <taxon>Gunneridae</taxon>
        <taxon>Pentapetalae</taxon>
        <taxon>rosids</taxon>
        <taxon>fabids</taxon>
        <taxon>Malpighiales</taxon>
        <taxon>Salicaceae</taxon>
        <taxon>Saliceae</taxon>
        <taxon>Salix</taxon>
    </lineage>
</organism>
<gene>
    <name evidence="1" type="ORF">DKX38_012452</name>
</gene>
<evidence type="ECO:0000313" key="1">
    <source>
        <dbReference type="EMBL" id="KAB5544340.1"/>
    </source>
</evidence>
<dbReference type="AlphaFoldDB" id="A0A5N5LNV0"/>
<evidence type="ECO:0000313" key="2">
    <source>
        <dbReference type="Proteomes" id="UP000326939"/>
    </source>
</evidence>
<dbReference type="Proteomes" id="UP000326939">
    <property type="component" value="Chromosome 8"/>
</dbReference>
<keyword evidence="2" id="KW-1185">Reference proteome</keyword>
<sequence length="89" mass="10612">MSLASSNRRYRNRLRVFCFLMFFVEHLNLNHQGSSPAPVRDRRVPEDEITGKFEKVDLRRREIVVDTEDEVMKDAVFEQGVRPHYTEED</sequence>
<proteinExistence type="predicted"/>
<comment type="caution">
    <text evidence="1">The sequence shown here is derived from an EMBL/GenBank/DDBJ whole genome shotgun (WGS) entry which is preliminary data.</text>
</comment>